<dbReference type="EMBL" id="BTSX01000003">
    <property type="protein sequence ID" value="GMS90796.1"/>
    <property type="molecule type" value="Genomic_DNA"/>
</dbReference>
<accession>A0AAV5T5J7</accession>
<evidence type="ECO:0000313" key="2">
    <source>
        <dbReference type="Proteomes" id="UP001432027"/>
    </source>
</evidence>
<dbReference type="AlphaFoldDB" id="A0AAV5T5J7"/>
<comment type="caution">
    <text evidence="1">The sequence shown here is derived from an EMBL/GenBank/DDBJ whole genome shotgun (WGS) entry which is preliminary data.</text>
</comment>
<sequence length="124" mass="14975">SPPRENYHIPLFPMETKDENIDGENEFKEEEERGENFEFMDLNQKVSCVAFDFEKKRRPSRNVKRPLKYNEYMDYSDEESETFRKKWKTEKRGRKIGEEDMSALVDDMIEEDEENEDTIGIDFD</sequence>
<evidence type="ECO:0000313" key="1">
    <source>
        <dbReference type="EMBL" id="GMS90796.1"/>
    </source>
</evidence>
<proteinExistence type="predicted"/>
<gene>
    <name evidence="1" type="ORF">PENTCL1PPCAC_12971</name>
</gene>
<organism evidence="1 2">
    <name type="scientific">Pristionchus entomophagus</name>
    <dbReference type="NCBI Taxonomy" id="358040"/>
    <lineage>
        <taxon>Eukaryota</taxon>
        <taxon>Metazoa</taxon>
        <taxon>Ecdysozoa</taxon>
        <taxon>Nematoda</taxon>
        <taxon>Chromadorea</taxon>
        <taxon>Rhabditida</taxon>
        <taxon>Rhabditina</taxon>
        <taxon>Diplogasteromorpha</taxon>
        <taxon>Diplogasteroidea</taxon>
        <taxon>Neodiplogasteridae</taxon>
        <taxon>Pristionchus</taxon>
    </lineage>
</organism>
<dbReference type="Proteomes" id="UP001432027">
    <property type="component" value="Unassembled WGS sequence"/>
</dbReference>
<feature type="non-terminal residue" evidence="1">
    <location>
        <position position="1"/>
    </location>
</feature>
<reference evidence="1" key="1">
    <citation type="submission" date="2023-10" db="EMBL/GenBank/DDBJ databases">
        <title>Genome assembly of Pristionchus species.</title>
        <authorList>
            <person name="Yoshida K."/>
            <person name="Sommer R.J."/>
        </authorList>
    </citation>
    <scope>NUCLEOTIDE SEQUENCE</scope>
    <source>
        <strain evidence="1">RS0144</strain>
    </source>
</reference>
<name>A0AAV5T5J7_9BILA</name>
<keyword evidence="2" id="KW-1185">Reference proteome</keyword>
<protein>
    <submittedName>
        <fullName evidence="1">Uncharacterized protein</fullName>
    </submittedName>
</protein>
<feature type="non-terminal residue" evidence="1">
    <location>
        <position position="124"/>
    </location>
</feature>